<comment type="caution">
    <text evidence="1">The sequence shown here is derived from an EMBL/GenBank/DDBJ whole genome shotgun (WGS) entry which is preliminary data.</text>
</comment>
<protein>
    <submittedName>
        <fullName evidence="1">Uncharacterized protein</fullName>
    </submittedName>
</protein>
<accession>A0ABS3CBA4</accession>
<evidence type="ECO:0000313" key="2">
    <source>
        <dbReference type="Proteomes" id="UP000664317"/>
    </source>
</evidence>
<sequence length="189" mass="21739">MGEIEAYIEQYLASKTKNPDTWILHCSRQSDLTKAVYYAALAENHLGKRHPHQYRRSKRTLEDFSQSIILQADSLEKAVSFDEIYRLVEASKVYDVGPLTIYDTAQRIGAFVQVFPDRIYLHSGTKLGAEKILGRRLKRATMDRAELPKAFQDPRLTCADLEDILCHLKENFFLERTRISVKNSGRKGC</sequence>
<gene>
    <name evidence="1" type="ORF">J0A68_20870</name>
</gene>
<dbReference type="RefSeq" id="WP_206580196.1">
    <property type="nucleotide sequence ID" value="NZ_JAFKCT010000013.1"/>
</dbReference>
<dbReference type="EMBL" id="JAFKCT010000013">
    <property type="protein sequence ID" value="MBN7813421.1"/>
    <property type="molecule type" value="Genomic_DNA"/>
</dbReference>
<name>A0ABS3CBA4_9BACT</name>
<reference evidence="1 2" key="1">
    <citation type="submission" date="2021-03" db="EMBL/GenBank/DDBJ databases">
        <title>novel species isolated from a fishpond in China.</title>
        <authorList>
            <person name="Lu H."/>
            <person name="Cai Z."/>
        </authorList>
    </citation>
    <scope>NUCLEOTIDE SEQUENCE [LARGE SCALE GENOMIC DNA]</scope>
    <source>
        <strain evidence="1 2">H41</strain>
    </source>
</reference>
<organism evidence="1 2">
    <name type="scientific">Algoriphagus oliviformis</name>
    <dbReference type="NCBI Taxonomy" id="2811231"/>
    <lineage>
        <taxon>Bacteria</taxon>
        <taxon>Pseudomonadati</taxon>
        <taxon>Bacteroidota</taxon>
        <taxon>Cytophagia</taxon>
        <taxon>Cytophagales</taxon>
        <taxon>Cyclobacteriaceae</taxon>
        <taxon>Algoriphagus</taxon>
    </lineage>
</organism>
<keyword evidence="2" id="KW-1185">Reference proteome</keyword>
<evidence type="ECO:0000313" key="1">
    <source>
        <dbReference type="EMBL" id="MBN7813421.1"/>
    </source>
</evidence>
<proteinExistence type="predicted"/>
<dbReference type="Proteomes" id="UP000664317">
    <property type="component" value="Unassembled WGS sequence"/>
</dbReference>